<feature type="compositionally biased region" description="Gly residues" evidence="1">
    <location>
        <begin position="78"/>
        <end position="89"/>
    </location>
</feature>
<reference evidence="3" key="1">
    <citation type="journal article" date="2020" name="Stud. Mycol.">
        <title>101 Dothideomycetes genomes: A test case for predicting lifestyles and emergence of pathogens.</title>
        <authorList>
            <person name="Haridas S."/>
            <person name="Albert R."/>
            <person name="Binder M."/>
            <person name="Bloem J."/>
            <person name="LaButti K."/>
            <person name="Salamov A."/>
            <person name="Andreopoulos B."/>
            <person name="Baker S."/>
            <person name="Barry K."/>
            <person name="Bills G."/>
            <person name="Bluhm B."/>
            <person name="Cannon C."/>
            <person name="Castanera R."/>
            <person name="Culley D."/>
            <person name="Daum C."/>
            <person name="Ezra D."/>
            <person name="Gonzalez J."/>
            <person name="Henrissat B."/>
            <person name="Kuo A."/>
            <person name="Liang C."/>
            <person name="Lipzen A."/>
            <person name="Lutzoni F."/>
            <person name="Magnuson J."/>
            <person name="Mondo S."/>
            <person name="Nolan M."/>
            <person name="Ohm R."/>
            <person name="Pangilinan J."/>
            <person name="Park H.-J."/>
            <person name="Ramirez L."/>
            <person name="Alfaro M."/>
            <person name="Sun H."/>
            <person name="Tritt A."/>
            <person name="Yoshinaga Y."/>
            <person name="Zwiers L.-H."/>
            <person name="Turgeon B."/>
            <person name="Goodwin S."/>
            <person name="Spatafora J."/>
            <person name="Crous P."/>
            <person name="Grigoriev I."/>
        </authorList>
    </citation>
    <scope>NUCLEOTIDE SEQUENCE [LARGE SCALE GENOMIC DNA]</scope>
    <source>
        <strain evidence="3">CBS 304.66</strain>
    </source>
</reference>
<sequence>MPLPPGPLPPPVTSGSGLSPLQPSAAGPTMDERTITPPNNTRSPGSRRALSHCSTEPSTSHRKHRLSTSIASLPPVTGGDGPLTRGNGGYAVQRPHCWPLTARQLHAQPRPSLQPRAQLSRASNNKKERPQQQQEPLLLLRTDYCAESKGQSRTPSTCKSSQS</sequence>
<proteinExistence type="predicted"/>
<evidence type="ECO:0000313" key="2">
    <source>
        <dbReference type="EMBL" id="KAF2269948.1"/>
    </source>
</evidence>
<gene>
    <name evidence="2" type="ORF">CC78DRAFT_244827</name>
</gene>
<organism evidence="2 3">
    <name type="scientific">Lojkania enalia</name>
    <dbReference type="NCBI Taxonomy" id="147567"/>
    <lineage>
        <taxon>Eukaryota</taxon>
        <taxon>Fungi</taxon>
        <taxon>Dikarya</taxon>
        <taxon>Ascomycota</taxon>
        <taxon>Pezizomycotina</taxon>
        <taxon>Dothideomycetes</taxon>
        <taxon>Pleosporomycetidae</taxon>
        <taxon>Pleosporales</taxon>
        <taxon>Pleosporales incertae sedis</taxon>
        <taxon>Lojkania</taxon>
    </lineage>
</organism>
<comment type="caution">
    <text evidence="2">The sequence shown here is derived from an EMBL/GenBank/DDBJ whole genome shotgun (WGS) entry which is preliminary data.</text>
</comment>
<evidence type="ECO:0000313" key="3">
    <source>
        <dbReference type="Proteomes" id="UP000800093"/>
    </source>
</evidence>
<name>A0A9P4TQV0_9PLEO</name>
<dbReference type="EMBL" id="ML986581">
    <property type="protein sequence ID" value="KAF2269948.1"/>
    <property type="molecule type" value="Genomic_DNA"/>
</dbReference>
<protein>
    <submittedName>
        <fullName evidence="2">Uncharacterized protein</fullName>
    </submittedName>
</protein>
<dbReference type="AlphaFoldDB" id="A0A9P4TQV0"/>
<keyword evidence="3" id="KW-1185">Reference proteome</keyword>
<feature type="region of interest" description="Disordered" evidence="1">
    <location>
        <begin position="1"/>
        <end position="163"/>
    </location>
</feature>
<dbReference type="Proteomes" id="UP000800093">
    <property type="component" value="Unassembled WGS sequence"/>
</dbReference>
<feature type="compositionally biased region" description="Polar residues" evidence="1">
    <location>
        <begin position="149"/>
        <end position="163"/>
    </location>
</feature>
<feature type="compositionally biased region" description="Low complexity" evidence="1">
    <location>
        <begin position="131"/>
        <end position="141"/>
    </location>
</feature>
<accession>A0A9P4TQV0</accession>
<evidence type="ECO:0000256" key="1">
    <source>
        <dbReference type="SAM" id="MobiDB-lite"/>
    </source>
</evidence>
<feature type="compositionally biased region" description="Pro residues" evidence="1">
    <location>
        <begin position="1"/>
        <end position="12"/>
    </location>
</feature>